<dbReference type="AlphaFoldDB" id="Q0FZ02"/>
<evidence type="ECO:0000313" key="2">
    <source>
        <dbReference type="Proteomes" id="UP000004310"/>
    </source>
</evidence>
<dbReference type="EMBL" id="AATP01000009">
    <property type="protein sequence ID" value="EAU40156.1"/>
    <property type="molecule type" value="Genomic_DNA"/>
</dbReference>
<protein>
    <submittedName>
        <fullName evidence="1">Baseplate J-like protein</fullName>
    </submittedName>
</protein>
<keyword evidence="2" id="KW-1185">Reference proteome</keyword>
<dbReference type="eggNOG" id="COG3948">
    <property type="taxonomic scope" value="Bacteria"/>
</dbReference>
<accession>Q0FZ02</accession>
<organism evidence="1 2">
    <name type="scientific">Fulvimarina pelagi HTCC2506</name>
    <dbReference type="NCBI Taxonomy" id="314231"/>
    <lineage>
        <taxon>Bacteria</taxon>
        <taxon>Pseudomonadati</taxon>
        <taxon>Pseudomonadota</taxon>
        <taxon>Alphaproteobacteria</taxon>
        <taxon>Hyphomicrobiales</taxon>
        <taxon>Aurantimonadaceae</taxon>
        <taxon>Fulvimarina</taxon>
    </lineage>
</organism>
<proteinExistence type="predicted"/>
<name>Q0FZ02_9HYPH</name>
<dbReference type="RefSeq" id="WP_007067412.1">
    <property type="nucleotide sequence ID" value="NZ_DS022272.1"/>
</dbReference>
<evidence type="ECO:0000313" key="1">
    <source>
        <dbReference type="EMBL" id="EAU40156.1"/>
    </source>
</evidence>
<sequence length="291" mass="31961">MSRFTTQGLPRPVVVQELDHASLKALRVSDFKAAMAEAGLTWDVENEETDPAKVSLGHAADGDMFFTAMLNDTARVILLPSFASGTDLERHATNAGLGENPRLPGESDPALLERIRLARKSKSAAGPDDYYKSRARNFDSRVRDVAVTAETRNSSDRSLIVSVLTSDNGGYMDAELQAGLTASLNDRLFRSRNVTVEIVQAVITTKNLAAHVYLYPETPESILEQARLNLIDQAAADQRLGFDLTRSYAEKHLHLAGVQRVELQGWVNAYAEFNEAIRLGTVTLTSFRLPS</sequence>
<comment type="caution">
    <text evidence="1">The sequence shown here is derived from an EMBL/GenBank/DDBJ whole genome shotgun (WGS) entry which is preliminary data.</text>
</comment>
<dbReference type="HOGENOM" id="CLU_046415_0_1_5"/>
<dbReference type="Proteomes" id="UP000004310">
    <property type="component" value="Unassembled WGS sequence"/>
</dbReference>
<reference evidence="1 2" key="1">
    <citation type="journal article" date="2010" name="J. Bacteriol.">
        <title>Genome sequence of Fulvimarina pelagi HTCC2506T, a Mn(II)-oxidizing alphaproteobacterium possessing an aerobic anoxygenic photosynthetic gene cluster and Xanthorhodopsin.</title>
        <authorList>
            <person name="Kang I."/>
            <person name="Oh H.M."/>
            <person name="Lim S.I."/>
            <person name="Ferriera S."/>
            <person name="Giovannoni S.J."/>
            <person name="Cho J.C."/>
        </authorList>
    </citation>
    <scope>NUCLEOTIDE SEQUENCE [LARGE SCALE GENOMIC DNA]</scope>
    <source>
        <strain evidence="1 2">HTCC2506</strain>
    </source>
</reference>
<dbReference type="STRING" id="217511.GCA_001463845_01018"/>
<gene>
    <name evidence="1" type="ORF">FP2506_11387</name>
</gene>